<dbReference type="GO" id="GO:0006096">
    <property type="term" value="P:glycolytic process"/>
    <property type="evidence" value="ECO:0007669"/>
    <property type="project" value="UniProtKB-UniPathway"/>
</dbReference>
<comment type="catalytic activity">
    <reaction evidence="6">
        <text>alpha-D-glucose 6-phosphate = beta-D-fructose 6-phosphate</text>
        <dbReference type="Rhea" id="RHEA:11816"/>
        <dbReference type="ChEBI" id="CHEBI:57634"/>
        <dbReference type="ChEBI" id="CHEBI:58225"/>
        <dbReference type="EC" id="5.3.1.9"/>
    </reaction>
</comment>
<dbReference type="AlphaFoldDB" id="A0A1P8U5G8"/>
<evidence type="ECO:0000256" key="2">
    <source>
        <dbReference type="ARBA" id="ARBA00006542"/>
    </source>
</evidence>
<dbReference type="EMBL" id="CP018762">
    <property type="protein sequence ID" value="APZ33353.1"/>
    <property type="molecule type" value="Genomic_DNA"/>
</dbReference>
<dbReference type="Proteomes" id="UP000187185">
    <property type="component" value="Chromosome"/>
</dbReference>
<dbReference type="InterPro" id="IPR014710">
    <property type="entry name" value="RmlC-like_jellyroll"/>
</dbReference>
<dbReference type="Pfam" id="PF06560">
    <property type="entry name" value="GPI"/>
    <property type="match status" value="1"/>
</dbReference>
<dbReference type="Gene3D" id="2.60.120.10">
    <property type="entry name" value="Jelly Rolls"/>
    <property type="match status" value="1"/>
</dbReference>
<keyword evidence="9" id="KW-1185">Reference proteome</keyword>
<evidence type="ECO:0000313" key="8">
    <source>
        <dbReference type="EMBL" id="APZ33353.1"/>
    </source>
</evidence>
<evidence type="ECO:0000256" key="5">
    <source>
        <dbReference type="ARBA" id="ARBA00023152"/>
    </source>
</evidence>
<evidence type="ECO:0000259" key="7">
    <source>
        <dbReference type="Pfam" id="PF06560"/>
    </source>
</evidence>
<dbReference type="STRING" id="36805.BOH66_02965"/>
<comment type="similarity">
    <text evidence="2">Belongs to the archaeal-type GPI family.</text>
</comment>
<sequence length="194" mass="20468">MDLAVDKLVHDFGIAGSLADGDVVERRLSDLGGTFADDDALRDAAAANDRIVYTVTSAAGGDGEGDLGYGLGVLQPGRVGDEYHLTKGHLHAWRPAAEVYIGLRGSGAMLLQDEDGGGSRLVPFGAGEIVYVPGDTAHRTVNTGDEPLVYLGVYPARAGHDYGALAESNFRHVVLAGPDGPVLRERRELDEERS</sequence>
<keyword evidence="5" id="KW-0324">Glycolysis</keyword>
<keyword evidence="4" id="KW-0312">Gluconeogenesis</keyword>
<evidence type="ECO:0000256" key="1">
    <source>
        <dbReference type="ARBA" id="ARBA00004926"/>
    </source>
</evidence>
<dbReference type="GO" id="GO:0004347">
    <property type="term" value="F:glucose-6-phosphate isomerase activity"/>
    <property type="evidence" value="ECO:0007669"/>
    <property type="project" value="UniProtKB-EC"/>
</dbReference>
<evidence type="ECO:0000256" key="4">
    <source>
        <dbReference type="ARBA" id="ARBA00022432"/>
    </source>
</evidence>
<accession>A0A1P8U5G8</accession>
<evidence type="ECO:0000256" key="6">
    <source>
        <dbReference type="ARBA" id="ARBA00029321"/>
    </source>
</evidence>
<dbReference type="UniPathway" id="UPA00109">
    <property type="reaction ID" value="UER00181"/>
</dbReference>
<dbReference type="InterPro" id="IPR011051">
    <property type="entry name" value="RmlC_Cupin_sf"/>
</dbReference>
<dbReference type="CDD" id="cd02218">
    <property type="entry name" value="cupin_PGI"/>
    <property type="match status" value="1"/>
</dbReference>
<dbReference type="InterPro" id="IPR010551">
    <property type="entry name" value="G6P_isomerase_prok"/>
</dbReference>
<dbReference type="RefSeq" id="WP_076689137.1">
    <property type="nucleotide sequence ID" value="NZ_CP018762.1"/>
</dbReference>
<comment type="pathway">
    <text evidence="1">Carbohydrate degradation; glycolysis; D-glyceraldehyde 3-phosphate and glycerone phosphate from D-glucose: step 2/4.</text>
</comment>
<dbReference type="GO" id="GO:0005737">
    <property type="term" value="C:cytoplasm"/>
    <property type="evidence" value="ECO:0007669"/>
    <property type="project" value="InterPro"/>
</dbReference>
<feature type="domain" description="Glucose-6-phosphate isomerase prokaryote" evidence="7">
    <location>
        <begin position="26"/>
        <end position="168"/>
    </location>
</feature>
<proteinExistence type="inferred from homology"/>
<dbReference type="OrthoDB" id="5592106at2"/>
<dbReference type="KEGG" id="maur:BOH66_02965"/>
<reference evidence="8 9" key="1">
    <citation type="submission" date="2016-12" db="EMBL/GenBank/DDBJ databases">
        <title>Complete genome sequence of Microbacterium aurum KACC 15219.</title>
        <authorList>
            <person name="Jung Y."/>
            <person name="Shin J.-H."/>
            <person name="Lee Y.-J."/>
            <person name="Yi H."/>
            <person name="Bahn Y.-S."/>
            <person name="Kim J.F."/>
            <person name="Lee D.-W."/>
        </authorList>
    </citation>
    <scope>NUCLEOTIDE SEQUENCE [LARGE SCALE GENOMIC DNA]</scope>
    <source>
        <strain evidence="8 9">KACC 15219</strain>
    </source>
</reference>
<evidence type="ECO:0000313" key="9">
    <source>
        <dbReference type="Proteomes" id="UP000187185"/>
    </source>
</evidence>
<gene>
    <name evidence="8" type="ORF">BOH66_02965</name>
</gene>
<evidence type="ECO:0000256" key="3">
    <source>
        <dbReference type="ARBA" id="ARBA00011952"/>
    </source>
</evidence>
<protein>
    <recommendedName>
        <fullName evidence="3">glucose-6-phosphate isomerase</fullName>
        <ecNumber evidence="3">5.3.1.9</ecNumber>
    </recommendedName>
</protein>
<dbReference type="GO" id="GO:0006094">
    <property type="term" value="P:gluconeogenesis"/>
    <property type="evidence" value="ECO:0007669"/>
    <property type="project" value="UniProtKB-KW"/>
</dbReference>
<dbReference type="EC" id="5.3.1.9" evidence="3"/>
<organism evidence="8 9">
    <name type="scientific">Microbacterium aurum</name>
    <dbReference type="NCBI Taxonomy" id="36805"/>
    <lineage>
        <taxon>Bacteria</taxon>
        <taxon>Bacillati</taxon>
        <taxon>Actinomycetota</taxon>
        <taxon>Actinomycetes</taxon>
        <taxon>Micrococcales</taxon>
        <taxon>Microbacteriaceae</taxon>
        <taxon>Microbacterium</taxon>
    </lineage>
</organism>
<name>A0A1P8U5G8_9MICO</name>
<dbReference type="SUPFAM" id="SSF51182">
    <property type="entry name" value="RmlC-like cupins"/>
    <property type="match status" value="1"/>
</dbReference>